<feature type="region of interest" description="Disordered" evidence="1">
    <location>
        <begin position="64"/>
        <end position="111"/>
    </location>
</feature>
<gene>
    <name evidence="2" type="ORF">DM01DRAFT_1333980</name>
</gene>
<feature type="compositionally biased region" description="Acidic residues" evidence="1">
    <location>
        <begin position="64"/>
        <end position="79"/>
    </location>
</feature>
<dbReference type="AlphaFoldDB" id="A0A1X2GPI7"/>
<comment type="caution">
    <text evidence="2">The sequence shown here is derived from an EMBL/GenBank/DDBJ whole genome shotgun (WGS) entry which is preliminary data.</text>
</comment>
<evidence type="ECO:0000256" key="1">
    <source>
        <dbReference type="SAM" id="MobiDB-lite"/>
    </source>
</evidence>
<feature type="compositionally biased region" description="Pro residues" evidence="1">
    <location>
        <begin position="226"/>
        <end position="243"/>
    </location>
</feature>
<protein>
    <submittedName>
        <fullName evidence="2">Uncharacterized protein</fullName>
    </submittedName>
</protein>
<evidence type="ECO:0000313" key="3">
    <source>
        <dbReference type="Proteomes" id="UP000242146"/>
    </source>
</evidence>
<feature type="compositionally biased region" description="Polar residues" evidence="1">
    <location>
        <begin position="140"/>
        <end position="149"/>
    </location>
</feature>
<evidence type="ECO:0000313" key="2">
    <source>
        <dbReference type="EMBL" id="ORX58330.1"/>
    </source>
</evidence>
<proteinExistence type="predicted"/>
<reference evidence="2 3" key="1">
    <citation type="submission" date="2016-07" db="EMBL/GenBank/DDBJ databases">
        <title>Pervasive Adenine N6-methylation of Active Genes in Fungi.</title>
        <authorList>
            <consortium name="DOE Joint Genome Institute"/>
            <person name="Mondo S.J."/>
            <person name="Dannebaum R.O."/>
            <person name="Kuo R.C."/>
            <person name="Labutti K."/>
            <person name="Haridas S."/>
            <person name="Kuo A."/>
            <person name="Salamov A."/>
            <person name="Ahrendt S.R."/>
            <person name="Lipzen A."/>
            <person name="Sullivan W."/>
            <person name="Andreopoulos W.B."/>
            <person name="Clum A."/>
            <person name="Lindquist E."/>
            <person name="Daum C."/>
            <person name="Ramamoorthy G.K."/>
            <person name="Gryganskyi A."/>
            <person name="Culley D."/>
            <person name="Magnuson J.K."/>
            <person name="James T.Y."/>
            <person name="O'Malley M.A."/>
            <person name="Stajich J.E."/>
            <person name="Spatafora J.W."/>
            <person name="Visel A."/>
            <person name="Grigoriev I.V."/>
        </authorList>
    </citation>
    <scope>NUCLEOTIDE SEQUENCE [LARGE SCALE GENOMIC DNA]</scope>
    <source>
        <strain evidence="2 3">NRRL 3301</strain>
    </source>
</reference>
<name>A0A1X2GPI7_9FUNG</name>
<dbReference type="EMBL" id="MCGT01000007">
    <property type="protein sequence ID" value="ORX58330.1"/>
    <property type="molecule type" value="Genomic_DNA"/>
</dbReference>
<feature type="compositionally biased region" description="Low complexity" evidence="1">
    <location>
        <begin position="87"/>
        <end position="111"/>
    </location>
</feature>
<organism evidence="2 3">
    <name type="scientific">Hesseltinella vesiculosa</name>
    <dbReference type="NCBI Taxonomy" id="101127"/>
    <lineage>
        <taxon>Eukaryota</taxon>
        <taxon>Fungi</taxon>
        <taxon>Fungi incertae sedis</taxon>
        <taxon>Mucoromycota</taxon>
        <taxon>Mucoromycotina</taxon>
        <taxon>Mucoromycetes</taxon>
        <taxon>Mucorales</taxon>
        <taxon>Cunninghamellaceae</taxon>
        <taxon>Hesseltinella</taxon>
    </lineage>
</organism>
<keyword evidence="3" id="KW-1185">Reference proteome</keyword>
<feature type="region of interest" description="Disordered" evidence="1">
    <location>
        <begin position="128"/>
        <end position="250"/>
    </location>
</feature>
<dbReference type="Proteomes" id="UP000242146">
    <property type="component" value="Unassembled WGS sequence"/>
</dbReference>
<sequence length="250" mass="26571">MQDDWPVSHDVDLTETARLAPSFTFQDSSETSPADVLSPANAKEDLALHAAHDADEDEIAILDDDDDDDTTWAWLEDDKDATVPPLTKSSAPDSPKSPLPSLTLPLTPLTPATADPLDHTYIITPLPCPEQLHDLDPSSKQHAQLTSPPTADHEPSAQTVMCPDAAMDLPTPVLSSPPPHALSTVPAHADQDGQTRKRPCSPAYDVDTSRKRLKNTTFTCPANANPSPPSTDPPAGPASPTNPNPVLLSA</sequence>
<accession>A0A1X2GPI7</accession>